<dbReference type="InterPro" id="IPR050879">
    <property type="entry name" value="Acyltransferase_3"/>
</dbReference>
<sequence length="637" mass="74114">MFFVLSGFVITKSLLEKDKMGIFDFLKNFWARRAKRLFPALFLTTSVIILITFLFSSNESHHTTMSIETGLSSLVGLGNIYLASMATDYFSTTAELNAFTHTWSLGVEEQFYLLFPFLFWAFMNRAQNKKIFISILFLFTGLSLLFFLKNFEKNPIKAFYFVHSRFWELSIGSLVFIFSNQVQRNNGSLKKIFSNVSLILLPILLSIILIFLFDSKYPSIKEKYYNLLIVLLTAFFLLFSESKSSVIKLLQWKPIAFIGLLSYSLYLWHWPVVTFFRWTFGIKLELIPLILLLCFFLSSLSYKLVESPLRNSEWKWKSINQNGSFSPATLSIFFAICFIIFIRLILFPFYLDGMFYLGIPSKMKFKGVHNLLAPVSHNSETWNPIHCVLTDNNDIGKNISSEKCSFGIEFKNKRKYLVLGNSFSAAQVYMFQTIADKGAMVTITSTWGGAPAPNLSHNGKWDKINDYYWEKIIPQLMNELKANDVIIMVFDLYDYINSKERLSLLSNELSGFLTLCKQKQIKVIFQHAIPFMRESNCNPDLAQKQWWHEIKEPPCLYFSKTETLKRREPLNEKLVDLKQRHSNFFVMDLMDVFCPDEECRFIDKNGQYLYRDEFSHPSVEASILARPNLLKSLNDLN</sequence>
<feature type="transmembrane region" description="Helical" evidence="1">
    <location>
        <begin position="39"/>
        <end position="57"/>
    </location>
</feature>
<accession>N1VMP2</accession>
<evidence type="ECO:0000259" key="2">
    <source>
        <dbReference type="Pfam" id="PF01757"/>
    </source>
</evidence>
<dbReference type="GO" id="GO:0016747">
    <property type="term" value="F:acyltransferase activity, transferring groups other than amino-acyl groups"/>
    <property type="evidence" value="ECO:0007669"/>
    <property type="project" value="InterPro"/>
</dbReference>
<dbReference type="InterPro" id="IPR043968">
    <property type="entry name" value="SGNH"/>
</dbReference>
<feature type="transmembrane region" description="Helical" evidence="1">
    <location>
        <begin position="224"/>
        <end position="240"/>
    </location>
</feature>
<dbReference type="Proteomes" id="UP000012371">
    <property type="component" value="Unassembled WGS sequence"/>
</dbReference>
<gene>
    <name evidence="4" type="ORF">LEP1GSC203_1227</name>
</gene>
<proteinExistence type="predicted"/>
<keyword evidence="1" id="KW-0472">Membrane</keyword>
<feature type="transmembrane region" description="Helical" evidence="1">
    <location>
        <begin position="131"/>
        <end position="148"/>
    </location>
</feature>
<dbReference type="EMBL" id="AOGW02000010">
    <property type="protein sequence ID" value="EMY60959.1"/>
    <property type="molecule type" value="Genomic_DNA"/>
</dbReference>
<name>N1VMP2_9LEPT</name>
<dbReference type="GO" id="GO:0009103">
    <property type="term" value="P:lipopolysaccharide biosynthetic process"/>
    <property type="evidence" value="ECO:0007669"/>
    <property type="project" value="TreeGrafter"/>
</dbReference>
<feature type="transmembrane region" description="Helical" evidence="1">
    <location>
        <begin position="160"/>
        <end position="180"/>
    </location>
</feature>
<feature type="transmembrane region" description="Helical" evidence="1">
    <location>
        <begin position="69"/>
        <end position="90"/>
    </location>
</feature>
<evidence type="ECO:0000256" key="1">
    <source>
        <dbReference type="SAM" id="Phobius"/>
    </source>
</evidence>
<dbReference type="InterPro" id="IPR002656">
    <property type="entry name" value="Acyl_transf_3_dom"/>
</dbReference>
<dbReference type="Pfam" id="PF19040">
    <property type="entry name" value="SGNH"/>
    <property type="match status" value="1"/>
</dbReference>
<evidence type="ECO:0000259" key="3">
    <source>
        <dbReference type="Pfam" id="PF19040"/>
    </source>
</evidence>
<keyword evidence="4" id="KW-0012">Acyltransferase</keyword>
<dbReference type="GO" id="GO:0016020">
    <property type="term" value="C:membrane"/>
    <property type="evidence" value="ECO:0007669"/>
    <property type="project" value="TreeGrafter"/>
</dbReference>
<feature type="domain" description="SGNH" evidence="3">
    <location>
        <begin position="387"/>
        <end position="629"/>
    </location>
</feature>
<feature type="transmembrane region" description="Helical" evidence="1">
    <location>
        <begin position="286"/>
        <end position="305"/>
    </location>
</feature>
<feature type="transmembrane region" description="Helical" evidence="1">
    <location>
        <begin position="325"/>
        <end position="351"/>
    </location>
</feature>
<dbReference type="AlphaFoldDB" id="N1VMP2"/>
<evidence type="ECO:0000313" key="5">
    <source>
        <dbReference type="Proteomes" id="UP000012371"/>
    </source>
</evidence>
<protein>
    <submittedName>
        <fullName evidence="4">Acyltransferase</fullName>
    </submittedName>
</protein>
<organism evidence="4 5">
    <name type="scientific">Leptospira terpstrae serovar Hualin str. LT 11-33 = ATCC 700639</name>
    <dbReference type="NCBI Taxonomy" id="1257025"/>
    <lineage>
        <taxon>Bacteria</taxon>
        <taxon>Pseudomonadati</taxon>
        <taxon>Spirochaetota</taxon>
        <taxon>Spirochaetia</taxon>
        <taxon>Leptospirales</taxon>
        <taxon>Leptospiraceae</taxon>
        <taxon>Leptospira</taxon>
    </lineage>
</organism>
<dbReference type="STRING" id="1257025.LEP1GSC203_1227"/>
<keyword evidence="5" id="KW-1185">Reference proteome</keyword>
<comment type="caution">
    <text evidence="4">The sequence shown here is derived from an EMBL/GenBank/DDBJ whole genome shotgun (WGS) entry which is preliminary data.</text>
</comment>
<dbReference type="PANTHER" id="PTHR23028">
    <property type="entry name" value="ACETYLTRANSFERASE"/>
    <property type="match status" value="1"/>
</dbReference>
<dbReference type="Pfam" id="PF01757">
    <property type="entry name" value="Acyl_transf_3"/>
    <property type="match status" value="1"/>
</dbReference>
<keyword evidence="1" id="KW-0812">Transmembrane</keyword>
<feature type="domain" description="Acyltransferase 3" evidence="2">
    <location>
        <begin position="1"/>
        <end position="297"/>
    </location>
</feature>
<feature type="transmembrane region" description="Helical" evidence="1">
    <location>
        <begin position="192"/>
        <end position="212"/>
    </location>
</feature>
<keyword evidence="4" id="KW-0808">Transferase</keyword>
<evidence type="ECO:0000313" key="4">
    <source>
        <dbReference type="EMBL" id="EMY60959.1"/>
    </source>
</evidence>
<keyword evidence="1" id="KW-1133">Transmembrane helix</keyword>
<reference evidence="4" key="1">
    <citation type="submission" date="2013-03" db="EMBL/GenBank/DDBJ databases">
        <authorList>
            <person name="Harkins D.M."/>
            <person name="Durkin A.S."/>
            <person name="Brinkac L.M."/>
            <person name="Haft D.H."/>
            <person name="Selengut J.D."/>
            <person name="Sanka R."/>
            <person name="DePew J."/>
            <person name="Purushe J."/>
            <person name="Hartskeerl R.A."/>
            <person name="Ahmed A."/>
            <person name="van der Linden H."/>
            <person name="Goris M.G.A."/>
            <person name="Vinetz J.M."/>
            <person name="Sutton G.G."/>
            <person name="Nierman W.C."/>
            <person name="Fouts D.E."/>
        </authorList>
    </citation>
    <scope>NUCLEOTIDE SEQUENCE [LARGE SCALE GENOMIC DNA]</scope>
    <source>
        <strain evidence="4">LT 11-33</strain>
    </source>
</reference>
<dbReference type="PANTHER" id="PTHR23028:SF53">
    <property type="entry name" value="ACYL_TRANSF_3 DOMAIN-CONTAINING PROTEIN"/>
    <property type="match status" value="1"/>
</dbReference>
<feature type="transmembrane region" description="Helical" evidence="1">
    <location>
        <begin position="252"/>
        <end position="271"/>
    </location>
</feature>
<feature type="transmembrane region" description="Helical" evidence="1">
    <location>
        <begin position="102"/>
        <end position="122"/>
    </location>
</feature>